<evidence type="ECO:0000256" key="2">
    <source>
        <dbReference type="ARBA" id="ARBA00023004"/>
    </source>
</evidence>
<feature type="compositionally biased region" description="Basic and acidic residues" evidence="4">
    <location>
        <begin position="40"/>
        <end position="57"/>
    </location>
</feature>
<dbReference type="SFLD" id="SFLDG01084">
    <property type="entry name" value="Uncharacterised_Radical_SAM_Su"/>
    <property type="match status" value="1"/>
</dbReference>
<dbReference type="InterPro" id="IPR058240">
    <property type="entry name" value="rSAM_sf"/>
</dbReference>
<dbReference type="Proteomes" id="UP001279642">
    <property type="component" value="Unassembled WGS sequence"/>
</dbReference>
<accession>A0ABU5ECB2</accession>
<dbReference type="SUPFAM" id="SSF102114">
    <property type="entry name" value="Radical SAM enzymes"/>
    <property type="match status" value="1"/>
</dbReference>
<dbReference type="PANTHER" id="PTHR43432:SF3">
    <property type="entry name" value="SLR0285 PROTEIN"/>
    <property type="match status" value="1"/>
</dbReference>
<keyword evidence="3" id="KW-0411">Iron-sulfur</keyword>
<protein>
    <submittedName>
        <fullName evidence="6">PA0069 family radical SAM protein</fullName>
    </submittedName>
</protein>
<comment type="caution">
    <text evidence="6">The sequence shown here is derived from an EMBL/GenBank/DDBJ whole genome shotgun (WGS) entry which is preliminary data.</text>
</comment>
<feature type="domain" description="Radical SAM core" evidence="5">
    <location>
        <begin position="85"/>
        <end position="322"/>
    </location>
</feature>
<dbReference type="NCBIfam" id="NF033668">
    <property type="entry name" value="rSAM_PA0069"/>
    <property type="match status" value="1"/>
</dbReference>
<dbReference type="SMART" id="SM00729">
    <property type="entry name" value="Elp3"/>
    <property type="match status" value="1"/>
</dbReference>
<proteinExistence type="predicted"/>
<evidence type="ECO:0000259" key="5">
    <source>
        <dbReference type="PROSITE" id="PS51918"/>
    </source>
</evidence>
<feature type="region of interest" description="Disordered" evidence="4">
    <location>
        <begin position="1"/>
        <end position="63"/>
    </location>
</feature>
<name>A0ABU5ECB2_9PROT</name>
<dbReference type="PROSITE" id="PS51918">
    <property type="entry name" value="RADICAL_SAM"/>
    <property type="match status" value="1"/>
</dbReference>
<dbReference type="InterPro" id="IPR006638">
    <property type="entry name" value="Elp3/MiaA/NifB-like_rSAM"/>
</dbReference>
<keyword evidence="2" id="KW-0408">Iron</keyword>
<organism evidence="6 7">
    <name type="scientific">Dongia soli</name>
    <dbReference type="NCBI Taxonomy" id="600628"/>
    <lineage>
        <taxon>Bacteria</taxon>
        <taxon>Pseudomonadati</taxon>
        <taxon>Pseudomonadota</taxon>
        <taxon>Alphaproteobacteria</taxon>
        <taxon>Rhodospirillales</taxon>
        <taxon>Dongiaceae</taxon>
        <taxon>Dongia</taxon>
    </lineage>
</organism>
<evidence type="ECO:0000256" key="3">
    <source>
        <dbReference type="ARBA" id="ARBA00023014"/>
    </source>
</evidence>
<sequence length="389" mass="43249">MSAPQQSRPDFDFGDMTPAPETALPAQVRKGRGAISNRPGRYEPGDRPAEDDGWPRSEEEEALPPLRTVVGLDTSKTIISRNDSPDIPFDQSINPYRGCEHGCIYCFARPTHAYLGHSPGLDFETKLYHKPNAAKLLEKELRRPSYRPSLIALGANTDPYQPIERRYRLTRSILQVLSDFNHPVGITTKSANVLRDIDLLTNMARRRLVHVAISVTSLNADIARQLEPRASAPHRRLAAIKQLAAAGIPVSVSVAPIIPALTDHEIEAIIEAAVKNGARGVNWTLLRLPLEIKDLFKEWLEAHVPDRADHVLSLVKDCHGGQIYSSQWGSRMKGSGPYAEMIRQRVEQAAKRHGIGARDWRLDLSRFAVPQAIPAQPDLFSMIGESDSR</sequence>
<evidence type="ECO:0000313" key="7">
    <source>
        <dbReference type="Proteomes" id="UP001279642"/>
    </source>
</evidence>
<reference evidence="6 7" key="1">
    <citation type="journal article" date="2016" name="Antonie Van Leeuwenhoek">
        <title>Dongia soli sp. nov., isolated from soil from Dokdo, Korea.</title>
        <authorList>
            <person name="Kim D.U."/>
            <person name="Lee H."/>
            <person name="Kim H."/>
            <person name="Kim S.G."/>
            <person name="Ka J.O."/>
        </authorList>
    </citation>
    <scope>NUCLEOTIDE SEQUENCE [LARGE SCALE GENOMIC DNA]</scope>
    <source>
        <strain evidence="6 7">D78</strain>
    </source>
</reference>
<dbReference type="InterPro" id="IPR040086">
    <property type="entry name" value="MJ0683-like"/>
</dbReference>
<dbReference type="Pfam" id="PF04055">
    <property type="entry name" value="Radical_SAM"/>
    <property type="match status" value="1"/>
</dbReference>
<dbReference type="PANTHER" id="PTHR43432">
    <property type="entry name" value="SLR0285 PROTEIN"/>
    <property type="match status" value="1"/>
</dbReference>
<dbReference type="CDD" id="cd01335">
    <property type="entry name" value="Radical_SAM"/>
    <property type="match status" value="1"/>
</dbReference>
<evidence type="ECO:0000313" key="6">
    <source>
        <dbReference type="EMBL" id="MDY0883937.1"/>
    </source>
</evidence>
<dbReference type="SFLD" id="SFLDS00029">
    <property type="entry name" value="Radical_SAM"/>
    <property type="match status" value="1"/>
</dbReference>
<dbReference type="RefSeq" id="WP_320509002.1">
    <property type="nucleotide sequence ID" value="NZ_JAXCLW010000003.1"/>
</dbReference>
<evidence type="ECO:0000256" key="1">
    <source>
        <dbReference type="ARBA" id="ARBA00022723"/>
    </source>
</evidence>
<dbReference type="Gene3D" id="3.80.30.30">
    <property type="match status" value="1"/>
</dbReference>
<evidence type="ECO:0000256" key="4">
    <source>
        <dbReference type="SAM" id="MobiDB-lite"/>
    </source>
</evidence>
<keyword evidence="7" id="KW-1185">Reference proteome</keyword>
<dbReference type="EMBL" id="JAXCLW010000003">
    <property type="protein sequence ID" value="MDY0883937.1"/>
    <property type="molecule type" value="Genomic_DNA"/>
</dbReference>
<keyword evidence="1" id="KW-0479">Metal-binding</keyword>
<dbReference type="InterPro" id="IPR007197">
    <property type="entry name" value="rSAM"/>
</dbReference>
<gene>
    <name evidence="6" type="ORF">SMD27_13885</name>
</gene>